<evidence type="ECO:0000256" key="6">
    <source>
        <dbReference type="ARBA" id="ARBA00022729"/>
    </source>
</evidence>
<keyword evidence="8" id="KW-0564">Palmitate</keyword>
<name>A0AAE9I5Z9_9BURK</name>
<dbReference type="InterPro" id="IPR058625">
    <property type="entry name" value="MdtA-like_BSH"/>
</dbReference>
<dbReference type="KEGG" id="ccam:M5D45_26965"/>
<evidence type="ECO:0000256" key="10">
    <source>
        <dbReference type="SAM" id="MobiDB-lite"/>
    </source>
</evidence>
<keyword evidence="5" id="KW-0997">Cell inner membrane</keyword>
<reference evidence="17" key="2">
    <citation type="journal article" date="2022" name="Microbiol. Resour. Announc.">
        <title>Genome Sequence of Cupriavidus campinensis Strain G5, a Member of a Bacterial Consortium Capable of Polyethylene Degradation.</title>
        <authorList>
            <person name="Schneider B."/>
            <person name="Pfeiffer F."/>
            <person name="Dyall-Smith M."/>
            <person name="Kunte H.J."/>
        </authorList>
    </citation>
    <scope>NUCLEOTIDE SEQUENCE</scope>
    <source>
        <strain evidence="17">G5</strain>
    </source>
</reference>
<dbReference type="Pfam" id="PF25876">
    <property type="entry name" value="HH_MFP_RND"/>
    <property type="match status" value="1"/>
</dbReference>
<dbReference type="InterPro" id="IPR058627">
    <property type="entry name" value="MdtA-like_C"/>
</dbReference>
<evidence type="ECO:0000256" key="7">
    <source>
        <dbReference type="ARBA" id="ARBA00023136"/>
    </source>
</evidence>
<feature type="domain" description="Multidrug resistance protein MdtA-like C-terminal permuted SH3" evidence="15">
    <location>
        <begin position="291"/>
        <end position="351"/>
    </location>
</feature>
<keyword evidence="3" id="KW-0813">Transport</keyword>
<accession>A0AAE9I5Z9</accession>
<keyword evidence="4" id="KW-1003">Cell membrane</keyword>
<feature type="signal peptide" evidence="11">
    <location>
        <begin position="1"/>
        <end position="23"/>
    </location>
</feature>
<sequence length="393" mass="41582">MQAMRARRALIPGMLAIAVSVLAACGKENKPPAAQTPEVKVVTLKDETVTLDSSLPGRTTAFRIAEVRPQVDGIILKRLFVEGSDVKQGQQLYQIDPATYEATAKSADATLASARLLAERYGRLVGDEAVSKQQHDEAKAAYLQAQSTADRAHIDLRYTKVLSPISGRIGRSVVTEGALVTNGQATALTTVQQLDPIYVDVTQPSTTLLRLRRELADGRLQAAGTNAARVTLKLEDGSTYPEAGRLEFSEVSVDPSTGSVTLRAVFPNPRHELLPGMFVHARLAEGVKTSAILAPQRGVTRDLKGQATSLVVNANNEVEQRVLKTDRTIGDKWLVTDGLKAGDRVIVEGLQFVRPGAKVKATEAPATATAATAPNANAASAPAAASAPGAAKS</sequence>
<dbReference type="EMBL" id="CP097331">
    <property type="protein sequence ID" value="URF06727.1"/>
    <property type="molecule type" value="Genomic_DNA"/>
</dbReference>
<keyword evidence="9" id="KW-0449">Lipoprotein</keyword>
<evidence type="ECO:0000259" key="15">
    <source>
        <dbReference type="Pfam" id="PF25967"/>
    </source>
</evidence>
<dbReference type="SUPFAM" id="SSF111369">
    <property type="entry name" value="HlyD-like secretion proteins"/>
    <property type="match status" value="1"/>
</dbReference>
<evidence type="ECO:0000256" key="2">
    <source>
        <dbReference type="ARBA" id="ARBA00009477"/>
    </source>
</evidence>
<comment type="subcellular location">
    <subcellularLocation>
        <location evidence="1">Cell inner membrane</location>
        <topology evidence="1">Lipid-anchor</topology>
    </subcellularLocation>
</comment>
<dbReference type="Gene3D" id="2.40.30.170">
    <property type="match status" value="1"/>
</dbReference>
<dbReference type="InterPro" id="IPR058626">
    <property type="entry name" value="MdtA-like_b-barrel"/>
</dbReference>
<dbReference type="Pfam" id="PF25917">
    <property type="entry name" value="BSH_RND"/>
    <property type="match status" value="1"/>
</dbReference>
<dbReference type="Gene3D" id="2.40.50.100">
    <property type="match status" value="1"/>
</dbReference>
<dbReference type="PANTHER" id="PTHR30158">
    <property type="entry name" value="ACRA/E-RELATED COMPONENT OF DRUG EFFLUX TRANSPORTER"/>
    <property type="match status" value="1"/>
</dbReference>
<dbReference type="Gene3D" id="2.40.420.20">
    <property type="match status" value="1"/>
</dbReference>
<dbReference type="PROSITE" id="PS51257">
    <property type="entry name" value="PROKAR_LIPOPROTEIN"/>
    <property type="match status" value="1"/>
</dbReference>
<evidence type="ECO:0000256" key="3">
    <source>
        <dbReference type="ARBA" id="ARBA00022448"/>
    </source>
</evidence>
<evidence type="ECO:0000256" key="4">
    <source>
        <dbReference type="ARBA" id="ARBA00022475"/>
    </source>
</evidence>
<evidence type="ECO:0000313" key="18">
    <source>
        <dbReference type="Proteomes" id="UP000318943"/>
    </source>
</evidence>
<reference evidence="16 18" key="1">
    <citation type="submission" date="2019-05" db="EMBL/GenBank/DDBJ databases">
        <title>Whole genome sequence analysis of Cupriavidus campinensis S14E4C strain.</title>
        <authorList>
            <person name="Abbaszade G."/>
            <person name="Szabo A."/>
            <person name="Toumi M."/>
            <person name="Toth E."/>
        </authorList>
    </citation>
    <scope>NUCLEOTIDE SEQUENCE [LARGE SCALE GENOMIC DNA]</scope>
    <source>
        <strain evidence="16 18">S14E4C</strain>
    </source>
</reference>
<proteinExistence type="inferred from homology"/>
<evidence type="ECO:0000256" key="5">
    <source>
        <dbReference type="ARBA" id="ARBA00022519"/>
    </source>
</evidence>
<gene>
    <name evidence="16" type="ORF">FGG12_03855</name>
    <name evidence="17" type="ORF">M5D45_26965</name>
</gene>
<dbReference type="Gene3D" id="1.10.287.470">
    <property type="entry name" value="Helix hairpin bin"/>
    <property type="match status" value="1"/>
</dbReference>
<dbReference type="AlphaFoldDB" id="A0AAE9I5Z9"/>
<evidence type="ECO:0000256" key="8">
    <source>
        <dbReference type="ARBA" id="ARBA00023139"/>
    </source>
</evidence>
<dbReference type="Proteomes" id="UP000318943">
    <property type="component" value="Unassembled WGS sequence"/>
</dbReference>
<dbReference type="FunFam" id="2.40.30.170:FF:000001">
    <property type="entry name" value="Multidrug resistance efflux transporter MdtE"/>
    <property type="match status" value="1"/>
</dbReference>
<evidence type="ECO:0000256" key="1">
    <source>
        <dbReference type="ARBA" id="ARBA00004519"/>
    </source>
</evidence>
<feature type="chain" id="PRO_5041975041" evidence="11">
    <location>
        <begin position="24"/>
        <end position="393"/>
    </location>
</feature>
<reference evidence="17" key="3">
    <citation type="submission" date="2022-05" db="EMBL/GenBank/DDBJ databases">
        <authorList>
            <person name="Kunte H.-J."/>
        </authorList>
    </citation>
    <scope>NUCLEOTIDE SEQUENCE</scope>
    <source>
        <strain evidence="17">G5</strain>
    </source>
</reference>
<dbReference type="Proteomes" id="UP001056132">
    <property type="component" value="Chromosome 2"/>
</dbReference>
<keyword evidence="6 11" id="KW-0732">Signal</keyword>
<evidence type="ECO:0000259" key="12">
    <source>
        <dbReference type="Pfam" id="PF25876"/>
    </source>
</evidence>
<dbReference type="RefSeq" id="WP_144196335.1">
    <property type="nucleotide sequence ID" value="NZ_CAJPVH010000068.1"/>
</dbReference>
<evidence type="ECO:0000313" key="16">
    <source>
        <dbReference type="EMBL" id="TSP13630.1"/>
    </source>
</evidence>
<evidence type="ECO:0000256" key="11">
    <source>
        <dbReference type="SAM" id="SignalP"/>
    </source>
</evidence>
<dbReference type="NCBIfam" id="TIGR01730">
    <property type="entry name" value="RND_mfp"/>
    <property type="match status" value="1"/>
</dbReference>
<dbReference type="GO" id="GO:0009636">
    <property type="term" value="P:response to toxic substance"/>
    <property type="evidence" value="ECO:0007669"/>
    <property type="project" value="UniProtKB-ARBA"/>
</dbReference>
<evidence type="ECO:0000256" key="9">
    <source>
        <dbReference type="ARBA" id="ARBA00023288"/>
    </source>
</evidence>
<dbReference type="FunFam" id="2.40.420.20:FF:000001">
    <property type="entry name" value="Efflux RND transporter periplasmic adaptor subunit"/>
    <property type="match status" value="1"/>
</dbReference>
<dbReference type="InterPro" id="IPR058624">
    <property type="entry name" value="MdtA-like_HH"/>
</dbReference>
<dbReference type="InterPro" id="IPR006143">
    <property type="entry name" value="RND_pump_MFP"/>
</dbReference>
<feature type="domain" description="Multidrug resistance protein MdtA-like barrel-sandwich hybrid" evidence="13">
    <location>
        <begin position="63"/>
        <end position="192"/>
    </location>
</feature>
<feature type="domain" description="Multidrug resistance protein MdtA-like alpha-helical hairpin" evidence="12">
    <location>
        <begin position="98"/>
        <end position="159"/>
    </location>
</feature>
<dbReference type="GO" id="GO:0005886">
    <property type="term" value="C:plasma membrane"/>
    <property type="evidence" value="ECO:0007669"/>
    <property type="project" value="UniProtKB-SubCell"/>
</dbReference>
<feature type="domain" description="Multidrug resistance protein MdtA-like beta-barrel" evidence="14">
    <location>
        <begin position="196"/>
        <end position="286"/>
    </location>
</feature>
<dbReference type="PANTHER" id="PTHR30158:SF3">
    <property type="entry name" value="MULTIDRUG EFFLUX PUMP SUBUNIT ACRA-RELATED"/>
    <property type="match status" value="1"/>
</dbReference>
<keyword evidence="18" id="KW-1185">Reference proteome</keyword>
<dbReference type="GO" id="GO:0042908">
    <property type="term" value="P:xenobiotic transport"/>
    <property type="evidence" value="ECO:0007669"/>
    <property type="project" value="UniProtKB-ARBA"/>
</dbReference>
<keyword evidence="7" id="KW-0472">Membrane</keyword>
<evidence type="ECO:0000313" key="17">
    <source>
        <dbReference type="EMBL" id="URF06727.1"/>
    </source>
</evidence>
<dbReference type="GO" id="GO:0022857">
    <property type="term" value="F:transmembrane transporter activity"/>
    <property type="evidence" value="ECO:0007669"/>
    <property type="project" value="InterPro"/>
</dbReference>
<dbReference type="EMBL" id="VCIZ01000002">
    <property type="protein sequence ID" value="TSP13630.1"/>
    <property type="molecule type" value="Genomic_DNA"/>
</dbReference>
<dbReference type="GO" id="GO:0046677">
    <property type="term" value="P:response to antibiotic"/>
    <property type="evidence" value="ECO:0007669"/>
    <property type="project" value="TreeGrafter"/>
</dbReference>
<comment type="similarity">
    <text evidence="2">Belongs to the membrane fusion protein (MFP) (TC 8.A.1) family.</text>
</comment>
<organism evidence="17 19">
    <name type="scientific">Cupriavidus campinensis</name>
    <dbReference type="NCBI Taxonomy" id="151783"/>
    <lineage>
        <taxon>Bacteria</taxon>
        <taxon>Pseudomonadati</taxon>
        <taxon>Pseudomonadota</taxon>
        <taxon>Betaproteobacteria</taxon>
        <taxon>Burkholderiales</taxon>
        <taxon>Burkholderiaceae</taxon>
        <taxon>Cupriavidus</taxon>
    </lineage>
</organism>
<evidence type="ECO:0000259" key="14">
    <source>
        <dbReference type="Pfam" id="PF25944"/>
    </source>
</evidence>
<dbReference type="Pfam" id="PF25967">
    <property type="entry name" value="RND-MFP_C"/>
    <property type="match status" value="1"/>
</dbReference>
<feature type="region of interest" description="Disordered" evidence="10">
    <location>
        <begin position="365"/>
        <end position="393"/>
    </location>
</feature>
<dbReference type="Pfam" id="PF25944">
    <property type="entry name" value="Beta-barrel_RND"/>
    <property type="match status" value="1"/>
</dbReference>
<evidence type="ECO:0000313" key="19">
    <source>
        <dbReference type="Proteomes" id="UP001056132"/>
    </source>
</evidence>
<protein>
    <submittedName>
        <fullName evidence="17">Efflux RND transporter periplasmic adaptor subunit</fullName>
    </submittedName>
</protein>
<evidence type="ECO:0000259" key="13">
    <source>
        <dbReference type="Pfam" id="PF25917"/>
    </source>
</evidence>